<dbReference type="Proteomes" id="UP000189935">
    <property type="component" value="Chromosome I"/>
</dbReference>
<feature type="domain" description="Glycosyltransferase 2-like" evidence="1">
    <location>
        <begin position="7"/>
        <end position="114"/>
    </location>
</feature>
<gene>
    <name evidence="2" type="ORF">SAMN05444159_6150</name>
</gene>
<evidence type="ECO:0000313" key="2">
    <source>
        <dbReference type="EMBL" id="SHL54122.1"/>
    </source>
</evidence>
<proteinExistence type="predicted"/>
<name>A0A1M7BGI0_9BRAD</name>
<evidence type="ECO:0000259" key="1">
    <source>
        <dbReference type="Pfam" id="PF00535"/>
    </source>
</evidence>
<dbReference type="GO" id="GO:0016740">
    <property type="term" value="F:transferase activity"/>
    <property type="evidence" value="ECO:0007669"/>
    <property type="project" value="UniProtKB-KW"/>
</dbReference>
<accession>A0A1M7BGI0</accession>
<dbReference type="RefSeq" id="WP_079543377.1">
    <property type="nucleotide sequence ID" value="NZ_LT670844.1"/>
</dbReference>
<protein>
    <submittedName>
        <fullName evidence="2">Glycosyl transferase family 2</fullName>
    </submittedName>
</protein>
<dbReference type="SUPFAM" id="SSF53448">
    <property type="entry name" value="Nucleotide-diphospho-sugar transferases"/>
    <property type="match status" value="1"/>
</dbReference>
<dbReference type="AlphaFoldDB" id="A0A1M7BGI0"/>
<dbReference type="Gene3D" id="3.90.550.10">
    <property type="entry name" value="Spore Coat Polysaccharide Biosynthesis Protein SpsA, Chain A"/>
    <property type="match status" value="1"/>
</dbReference>
<dbReference type="InterPro" id="IPR001173">
    <property type="entry name" value="Glyco_trans_2-like"/>
</dbReference>
<keyword evidence="2" id="KW-0808">Transferase</keyword>
<organism evidence="2 3">
    <name type="scientific">Bradyrhizobium lablabi</name>
    <dbReference type="NCBI Taxonomy" id="722472"/>
    <lineage>
        <taxon>Bacteria</taxon>
        <taxon>Pseudomonadati</taxon>
        <taxon>Pseudomonadota</taxon>
        <taxon>Alphaproteobacteria</taxon>
        <taxon>Hyphomicrobiales</taxon>
        <taxon>Nitrobacteraceae</taxon>
        <taxon>Bradyrhizobium</taxon>
    </lineage>
</organism>
<dbReference type="EMBL" id="LT670844">
    <property type="protein sequence ID" value="SHL54122.1"/>
    <property type="molecule type" value="Genomic_DNA"/>
</dbReference>
<dbReference type="InterPro" id="IPR029044">
    <property type="entry name" value="Nucleotide-diphossugar_trans"/>
</dbReference>
<dbReference type="OrthoDB" id="5180856at2"/>
<reference evidence="2 3" key="1">
    <citation type="submission" date="2016-11" db="EMBL/GenBank/DDBJ databases">
        <authorList>
            <person name="Jaros S."/>
            <person name="Januszkiewicz K."/>
            <person name="Wedrychowicz H."/>
        </authorList>
    </citation>
    <scope>NUCLEOTIDE SEQUENCE [LARGE SCALE GENOMIC DNA]</scope>
    <source>
        <strain evidence="2 3">GAS499</strain>
    </source>
</reference>
<sequence>MPDLAPIVLFVYNRPDHTRQTLAALAANPLAADSNLIVYADGPKRPEHRTSVHAVRDLVRRTSGFKSIEIVEREANLGLANSIVSGVSEVCADRGRVIVVEDDLVVSPDFLAFLNAGLERYADERNVMQISAYAFPAHDQSTSRTFFLPMASCWGWATWSRAWAAFDPRMSALAKLDDDPVARRRFNIDDAYDYYGMACLQRQGKIDSWGICWQLSLFACGGLVLYPRDSLVYNAGIDASGTHGMGQTAFQRKLENRAIEVGGLTWPAMVAADESAMAEVKQLLRANRPGVLRRIIGRLRA</sequence>
<dbReference type="Pfam" id="PF00535">
    <property type="entry name" value="Glycos_transf_2"/>
    <property type="match status" value="1"/>
</dbReference>
<evidence type="ECO:0000313" key="3">
    <source>
        <dbReference type="Proteomes" id="UP000189935"/>
    </source>
</evidence>